<comment type="caution">
    <text evidence="1">The sequence shown here is derived from an EMBL/GenBank/DDBJ whole genome shotgun (WGS) entry which is preliminary data.</text>
</comment>
<dbReference type="EMBL" id="JXDG01000086">
    <property type="protein sequence ID" value="KIH80579.1"/>
    <property type="molecule type" value="Genomic_DNA"/>
</dbReference>
<organism evidence="1 2">
    <name type="scientific">Pseudomonas batumici</name>
    <dbReference type="NCBI Taxonomy" id="226910"/>
    <lineage>
        <taxon>Bacteria</taxon>
        <taxon>Pseudomonadati</taxon>
        <taxon>Pseudomonadota</taxon>
        <taxon>Gammaproteobacteria</taxon>
        <taxon>Pseudomonadales</taxon>
        <taxon>Pseudomonadaceae</taxon>
        <taxon>Pseudomonas</taxon>
    </lineage>
</organism>
<accession>A0A0C2E482</accession>
<gene>
    <name evidence="1" type="ORF">UCMB321_5668</name>
</gene>
<dbReference type="AlphaFoldDB" id="A0A0C2E482"/>
<proteinExistence type="predicted"/>
<name>A0A0C2E482_9PSED</name>
<protein>
    <submittedName>
        <fullName evidence="1">Uncharacterized protein</fullName>
    </submittedName>
</protein>
<evidence type="ECO:0000313" key="2">
    <source>
        <dbReference type="Proteomes" id="UP000031535"/>
    </source>
</evidence>
<keyword evidence="2" id="KW-1185">Reference proteome</keyword>
<reference evidence="1 2" key="1">
    <citation type="submission" date="2015-01" db="EMBL/GenBank/DDBJ databases">
        <title>Complete genome of Pseudomonas batumici UCM B-321 producer of the batumin antibiotic with strong antistaphilococcal and potential anticancer activity.</title>
        <authorList>
            <person name="Klochko V.V."/>
            <person name="Zelena L.B."/>
            <person name="Elena K.A."/>
            <person name="Reva O.N."/>
        </authorList>
    </citation>
    <scope>NUCLEOTIDE SEQUENCE [LARGE SCALE GENOMIC DNA]</scope>
    <source>
        <strain evidence="1 2">UCM B-321</strain>
    </source>
</reference>
<sequence length="43" mass="4600">MSGVAIHLLCIEKYAKSECLKSIKPGGFGSLESNFSAVCEHSQ</sequence>
<dbReference type="Proteomes" id="UP000031535">
    <property type="component" value="Unassembled WGS sequence"/>
</dbReference>
<evidence type="ECO:0000313" key="1">
    <source>
        <dbReference type="EMBL" id="KIH80579.1"/>
    </source>
</evidence>